<dbReference type="OrthoDB" id="1377116at2"/>
<feature type="transmembrane region" description="Helical" evidence="1">
    <location>
        <begin position="94"/>
        <end position="112"/>
    </location>
</feature>
<evidence type="ECO:0000313" key="2">
    <source>
        <dbReference type="EMBL" id="AWM14527.1"/>
    </source>
</evidence>
<keyword evidence="3" id="KW-1185">Reference proteome</keyword>
<reference evidence="2 3" key="1">
    <citation type="submission" date="2018-05" db="EMBL/GenBank/DDBJ databases">
        <title>Flavobacterium sp. MEBiC07310.</title>
        <authorList>
            <person name="Baek K."/>
        </authorList>
    </citation>
    <scope>NUCLEOTIDE SEQUENCE [LARGE SCALE GENOMIC DNA]</scope>
    <source>
        <strain evidence="2 3">MEBiC07310</strain>
    </source>
</reference>
<dbReference type="KEGG" id="fse:DI487_12110"/>
<keyword evidence="1" id="KW-1133">Transmembrane helix</keyword>
<protein>
    <submittedName>
        <fullName evidence="2">Uncharacterized protein</fullName>
    </submittedName>
</protein>
<name>A0A2U8QWE8_9FLAO</name>
<sequence>MRTKRRRVLDFTFFLVLVVLTVLILLTLDFLEVKSTMEFILYTFFGLELELMGCLAAMVYYNSTNKRNFYLTLTISTFILSDLFFVLYRSLDEIILLRIINTATQTLSYYFYMKYFVEREKMLNN</sequence>
<dbReference type="RefSeq" id="WP_109569885.1">
    <property type="nucleotide sequence ID" value="NZ_CP029463.1"/>
</dbReference>
<organism evidence="2 3">
    <name type="scientific">Flavobacterium sediminis</name>
    <dbReference type="NCBI Taxonomy" id="2201181"/>
    <lineage>
        <taxon>Bacteria</taxon>
        <taxon>Pseudomonadati</taxon>
        <taxon>Bacteroidota</taxon>
        <taxon>Flavobacteriia</taxon>
        <taxon>Flavobacteriales</taxon>
        <taxon>Flavobacteriaceae</taxon>
        <taxon>Flavobacterium</taxon>
    </lineage>
</organism>
<evidence type="ECO:0000256" key="1">
    <source>
        <dbReference type="SAM" id="Phobius"/>
    </source>
</evidence>
<dbReference type="EMBL" id="CP029463">
    <property type="protein sequence ID" value="AWM14527.1"/>
    <property type="molecule type" value="Genomic_DNA"/>
</dbReference>
<dbReference type="Proteomes" id="UP000245429">
    <property type="component" value="Chromosome"/>
</dbReference>
<evidence type="ECO:0000313" key="3">
    <source>
        <dbReference type="Proteomes" id="UP000245429"/>
    </source>
</evidence>
<feature type="transmembrane region" description="Helical" evidence="1">
    <location>
        <begin position="39"/>
        <end position="61"/>
    </location>
</feature>
<gene>
    <name evidence="2" type="ORF">DI487_12110</name>
</gene>
<accession>A0A2U8QWE8</accession>
<proteinExistence type="predicted"/>
<dbReference type="AlphaFoldDB" id="A0A2U8QWE8"/>
<keyword evidence="1" id="KW-0812">Transmembrane</keyword>
<keyword evidence="1" id="KW-0472">Membrane</keyword>
<feature type="transmembrane region" description="Helical" evidence="1">
    <location>
        <begin position="68"/>
        <end position="88"/>
    </location>
</feature>
<feature type="transmembrane region" description="Helical" evidence="1">
    <location>
        <begin position="12"/>
        <end position="33"/>
    </location>
</feature>